<sequence>MRKRYYCIAVVLLATACNEPSKKTDGKTPSAKQNAVGCSVPQTTDKAWYSSGAKAPKLKGLEGIDFKISTNNKEAQEYFNQGMMLSYGFNHAEAARSFFEATRLDSTCAMAYWGFALVLGPNYNAGMEDDNYQRAYKACQKAVALSGNSTEKEKALIQALTYRYAAEPPKVRTHLDSAYSAAMKKVYDKYSTDPDISALYAESLMDMHPWDMYDKKTKEPKPWTPEIVAVLEKAIKLYPKHPGAPHFYIHAVEASKHPERGLASANLLMTLVPGSGHLVHMPSHIYIWTGDYHLGSLANIEAVKVDSNYLTACHAQGAYPLGYYPHNWHYLAATATFEGNSKLAWHAAQKLQENTATSIMKQPMWGSLQHYYSIPYFIAVKFGMWDTILNIKPLDKDLVYPRAILSYARGMAYLGKKDIAKAETELTQLKELAKDSSLKQITIWNINSAEDIANIALNTLTAEVYRSKKEYDQSIVAFKKAIAIEDNLNYDEPPDWFFSIRHHLGAALLEAGKYSEAEKIYLEDLSGYKENGWGLIGLYQALQKQRKTAEAQRVKARFDKAWKYADVQIQSSESL</sequence>
<reference evidence="1 2" key="1">
    <citation type="submission" date="2023-05" db="EMBL/GenBank/DDBJ databases">
        <title>Genome sequence of Pinibacter sp. MAH-24.</title>
        <authorList>
            <person name="Huq M.A."/>
        </authorList>
    </citation>
    <scope>NUCLEOTIDE SEQUENCE [LARGE SCALE GENOMIC DNA]</scope>
    <source>
        <strain evidence="1 2">MAH-24</strain>
    </source>
</reference>
<dbReference type="EMBL" id="JASBRG010000005">
    <property type="protein sequence ID" value="MDI3319849.1"/>
    <property type="molecule type" value="Genomic_DNA"/>
</dbReference>
<name>A0ABT6RBE3_9BACT</name>
<proteinExistence type="predicted"/>
<dbReference type="PANTHER" id="PTHR45588">
    <property type="entry name" value="TPR DOMAIN-CONTAINING PROTEIN"/>
    <property type="match status" value="1"/>
</dbReference>
<dbReference type="Pfam" id="PF13181">
    <property type="entry name" value="TPR_8"/>
    <property type="match status" value="1"/>
</dbReference>
<evidence type="ECO:0008006" key="3">
    <source>
        <dbReference type="Google" id="ProtNLM"/>
    </source>
</evidence>
<dbReference type="InterPro" id="IPR019734">
    <property type="entry name" value="TPR_rpt"/>
</dbReference>
<protein>
    <recommendedName>
        <fullName evidence="3">Tetratricopeptide repeat protein</fullName>
    </recommendedName>
</protein>
<gene>
    <name evidence="1" type="ORF">QJ048_08700</name>
</gene>
<dbReference type="RefSeq" id="WP_282333952.1">
    <property type="nucleotide sequence ID" value="NZ_JASBRG010000005.1"/>
</dbReference>
<dbReference type="PANTHER" id="PTHR45588:SF1">
    <property type="entry name" value="WW DOMAIN-CONTAINING PROTEIN"/>
    <property type="match status" value="1"/>
</dbReference>
<dbReference type="PROSITE" id="PS51257">
    <property type="entry name" value="PROKAR_LIPOPROTEIN"/>
    <property type="match status" value="1"/>
</dbReference>
<evidence type="ECO:0000313" key="2">
    <source>
        <dbReference type="Proteomes" id="UP001226434"/>
    </source>
</evidence>
<organism evidence="1 2">
    <name type="scientific">Pinibacter soli</name>
    <dbReference type="NCBI Taxonomy" id="3044211"/>
    <lineage>
        <taxon>Bacteria</taxon>
        <taxon>Pseudomonadati</taxon>
        <taxon>Bacteroidota</taxon>
        <taxon>Chitinophagia</taxon>
        <taxon>Chitinophagales</taxon>
        <taxon>Chitinophagaceae</taxon>
        <taxon>Pinibacter</taxon>
    </lineage>
</organism>
<dbReference type="InterPro" id="IPR011990">
    <property type="entry name" value="TPR-like_helical_dom_sf"/>
</dbReference>
<dbReference type="Gene3D" id="1.25.40.10">
    <property type="entry name" value="Tetratricopeptide repeat domain"/>
    <property type="match status" value="2"/>
</dbReference>
<evidence type="ECO:0000313" key="1">
    <source>
        <dbReference type="EMBL" id="MDI3319849.1"/>
    </source>
</evidence>
<dbReference type="SMART" id="SM00028">
    <property type="entry name" value="TPR"/>
    <property type="match status" value="4"/>
</dbReference>
<keyword evidence="2" id="KW-1185">Reference proteome</keyword>
<accession>A0ABT6RBE3</accession>
<dbReference type="Proteomes" id="UP001226434">
    <property type="component" value="Unassembled WGS sequence"/>
</dbReference>
<dbReference type="SUPFAM" id="SSF48452">
    <property type="entry name" value="TPR-like"/>
    <property type="match status" value="2"/>
</dbReference>
<comment type="caution">
    <text evidence="1">The sequence shown here is derived from an EMBL/GenBank/DDBJ whole genome shotgun (WGS) entry which is preliminary data.</text>
</comment>